<keyword evidence="9" id="KW-1185">Reference proteome</keyword>
<dbReference type="Pfam" id="PF13520">
    <property type="entry name" value="AA_permease_2"/>
    <property type="match status" value="1"/>
</dbReference>
<keyword evidence="3" id="KW-1003">Cell membrane</keyword>
<keyword evidence="5 7" id="KW-1133">Transmembrane helix</keyword>
<feature type="transmembrane region" description="Helical" evidence="7">
    <location>
        <begin position="79"/>
        <end position="100"/>
    </location>
</feature>
<accession>A0A4P5PGI7</accession>
<dbReference type="NCBIfam" id="NF011775">
    <property type="entry name" value="PRK15238.1"/>
    <property type="match status" value="1"/>
</dbReference>
<dbReference type="GO" id="GO:0022857">
    <property type="term" value="F:transmembrane transporter activity"/>
    <property type="evidence" value="ECO:0007669"/>
    <property type="project" value="InterPro"/>
</dbReference>
<evidence type="ECO:0000256" key="5">
    <source>
        <dbReference type="ARBA" id="ARBA00022989"/>
    </source>
</evidence>
<evidence type="ECO:0000256" key="4">
    <source>
        <dbReference type="ARBA" id="ARBA00022692"/>
    </source>
</evidence>
<dbReference type="InterPro" id="IPR002293">
    <property type="entry name" value="AA/rel_permease1"/>
</dbReference>
<dbReference type="RefSeq" id="WP_146623922.1">
    <property type="nucleotide sequence ID" value="NZ_BJCC01000034.1"/>
</dbReference>
<reference evidence="9" key="1">
    <citation type="submission" date="2019-02" db="EMBL/GenBank/DDBJ databases">
        <title>Draft genome sequence of Enterococcus sp. Gos25-1.</title>
        <authorList>
            <person name="Tanaka N."/>
            <person name="Shiwa Y."/>
            <person name="Fujita N."/>
        </authorList>
    </citation>
    <scope>NUCLEOTIDE SEQUENCE [LARGE SCALE GENOMIC DNA]</scope>
    <source>
        <strain evidence="9">Gos25-1</strain>
    </source>
</reference>
<dbReference type="GO" id="GO:0005886">
    <property type="term" value="C:plasma membrane"/>
    <property type="evidence" value="ECO:0007669"/>
    <property type="project" value="UniProtKB-SubCell"/>
</dbReference>
<dbReference type="OrthoDB" id="92719at2"/>
<feature type="transmembrane region" description="Helical" evidence="7">
    <location>
        <begin position="389"/>
        <end position="413"/>
    </location>
</feature>
<feature type="transmembrane region" description="Helical" evidence="7">
    <location>
        <begin position="466"/>
        <end position="484"/>
    </location>
</feature>
<evidence type="ECO:0000256" key="1">
    <source>
        <dbReference type="ARBA" id="ARBA00004651"/>
    </source>
</evidence>
<evidence type="ECO:0000313" key="9">
    <source>
        <dbReference type="Proteomes" id="UP000290567"/>
    </source>
</evidence>
<dbReference type="AlphaFoldDB" id="A0A4P5PGI7"/>
<keyword evidence="6 7" id="KW-0472">Membrane</keyword>
<comment type="caution">
    <text evidence="8">The sequence shown here is derived from an EMBL/GenBank/DDBJ whole genome shotgun (WGS) entry which is preliminary data.</text>
</comment>
<dbReference type="InterPro" id="IPR050367">
    <property type="entry name" value="APC_superfamily"/>
</dbReference>
<comment type="subcellular location">
    <subcellularLocation>
        <location evidence="1">Cell membrane</location>
        <topology evidence="1">Multi-pass membrane protein</topology>
    </subcellularLocation>
</comment>
<feature type="transmembrane region" description="Helical" evidence="7">
    <location>
        <begin position="12"/>
        <end position="33"/>
    </location>
</feature>
<feature type="transmembrane region" description="Helical" evidence="7">
    <location>
        <begin position="434"/>
        <end position="454"/>
    </location>
</feature>
<dbReference type="PANTHER" id="PTHR42770:SF15">
    <property type="entry name" value="GLUTAMATE_GAMMA-AMINOBUTYRATE ANTIPORTER-RELATED"/>
    <property type="match status" value="1"/>
</dbReference>
<feature type="transmembrane region" description="Helical" evidence="7">
    <location>
        <begin position="204"/>
        <end position="224"/>
    </location>
</feature>
<gene>
    <name evidence="8" type="ORF">NRIC_34320</name>
</gene>
<dbReference type="EMBL" id="BJCC01000034">
    <property type="protein sequence ID" value="GCF95541.1"/>
    <property type="molecule type" value="Genomic_DNA"/>
</dbReference>
<protein>
    <submittedName>
        <fullName evidence="8">Glutamate/gamma-aminobutyrate family transporter YjeM</fullName>
    </submittedName>
</protein>
<dbReference type="Proteomes" id="UP000290567">
    <property type="component" value="Unassembled WGS sequence"/>
</dbReference>
<dbReference type="PIRSF" id="PIRSF006060">
    <property type="entry name" value="AA_transporter"/>
    <property type="match status" value="1"/>
</dbReference>
<evidence type="ECO:0000256" key="7">
    <source>
        <dbReference type="SAM" id="Phobius"/>
    </source>
</evidence>
<keyword evidence="2" id="KW-0813">Transport</keyword>
<feature type="transmembrane region" description="Helical" evidence="7">
    <location>
        <begin position="133"/>
        <end position="150"/>
    </location>
</feature>
<evidence type="ECO:0000256" key="2">
    <source>
        <dbReference type="ARBA" id="ARBA00022448"/>
    </source>
</evidence>
<evidence type="ECO:0000313" key="8">
    <source>
        <dbReference type="EMBL" id="GCF95541.1"/>
    </source>
</evidence>
<organism evidence="8 9">
    <name type="scientific">Enterococcus florum</name>
    <dbReference type="NCBI Taxonomy" id="2480627"/>
    <lineage>
        <taxon>Bacteria</taxon>
        <taxon>Bacillati</taxon>
        <taxon>Bacillota</taxon>
        <taxon>Bacilli</taxon>
        <taxon>Lactobacillales</taxon>
        <taxon>Enterococcaceae</taxon>
        <taxon>Enterococcus</taxon>
    </lineage>
</organism>
<feature type="transmembrane region" description="Helical" evidence="7">
    <location>
        <begin position="39"/>
        <end position="58"/>
    </location>
</feature>
<keyword evidence="4 7" id="KW-0812">Transmembrane</keyword>
<feature type="transmembrane region" description="Helical" evidence="7">
    <location>
        <begin position="364"/>
        <end position="383"/>
    </location>
</feature>
<dbReference type="PANTHER" id="PTHR42770">
    <property type="entry name" value="AMINO ACID TRANSPORTER-RELATED"/>
    <property type="match status" value="1"/>
</dbReference>
<feature type="transmembrane region" description="Helical" evidence="7">
    <location>
        <begin position="245"/>
        <end position="265"/>
    </location>
</feature>
<sequence length="498" mass="54097">MSKAEKGMTLGALVMMIFTSVFGFANGPVAFYLMGYGSIVFYIIAAILFFIPFALMMAEFGSTIKGENSGMYKWLEVSVGPKFAFIGTFMWFASYVVWMVSTSSKVWIPFTTAFAGSDQTQKLSLFGLNSTQMVGLLACLWMVIVTVVSIKGVKGIVKITSIGGLAVTSLNVVLIVISGIILVAKGGQLAQPFDHILHSPNPSYQSPIGLLGFAVFAIFAYGGIEAVGGMVDKTQNPEKTFPRGVVFSALVISIGYALGIFLWGVSTNWDAVLSSDSTNLGNISYVMMNNLGVEFANAIGMSHSAAASMGNWFARYTGLGMFLAYSGAFFTLTYSPLKTLIMGTPKKIWPKKFTELNEHGMPSYAMWAQCAIVVLIILIASFATPDPSAFYNILTLMANVSMTLPYLFLIFAFPKFKQKGMPQTFEVYKSKGMTMTISTLVFILVLGANIFTIFQPIIEGAGVGDTLWMIAGPVGFTVLGMVLYQNYLKREKKDTLSK</sequence>
<feature type="transmembrane region" description="Helical" evidence="7">
    <location>
        <begin position="322"/>
        <end position="343"/>
    </location>
</feature>
<dbReference type="Gene3D" id="1.20.1740.10">
    <property type="entry name" value="Amino acid/polyamine transporter I"/>
    <property type="match status" value="1"/>
</dbReference>
<proteinExistence type="predicted"/>
<name>A0A4P5PGI7_9ENTE</name>
<evidence type="ECO:0000256" key="3">
    <source>
        <dbReference type="ARBA" id="ARBA00022475"/>
    </source>
</evidence>
<evidence type="ECO:0000256" key="6">
    <source>
        <dbReference type="ARBA" id="ARBA00023136"/>
    </source>
</evidence>
<feature type="transmembrane region" description="Helical" evidence="7">
    <location>
        <begin position="162"/>
        <end position="184"/>
    </location>
</feature>